<organism evidence="3 4">
    <name type="scientific">Colocasia esculenta</name>
    <name type="common">Wild taro</name>
    <name type="synonym">Arum esculentum</name>
    <dbReference type="NCBI Taxonomy" id="4460"/>
    <lineage>
        <taxon>Eukaryota</taxon>
        <taxon>Viridiplantae</taxon>
        <taxon>Streptophyta</taxon>
        <taxon>Embryophyta</taxon>
        <taxon>Tracheophyta</taxon>
        <taxon>Spermatophyta</taxon>
        <taxon>Magnoliopsida</taxon>
        <taxon>Liliopsida</taxon>
        <taxon>Araceae</taxon>
        <taxon>Aroideae</taxon>
        <taxon>Colocasieae</taxon>
        <taxon>Colocasia</taxon>
    </lineage>
</organism>
<feature type="region of interest" description="Disordered" evidence="1">
    <location>
        <begin position="94"/>
        <end position="156"/>
    </location>
</feature>
<sequence length="277" mass="29658">MLSRMARDVLAIPVSTVASESAFSTDKEDALSSIFTSSKIIDENDDEILEVPYDDAFITVRSYLTYLGDDAPTATVGAAQSIAGGRFAGQRPLRISLRKETVTPQREADKGAKDEEDAEEEEDTTPQHQLWKRKKLAKATEKKRPRTSSTEVEPLTVEGMLSELGLGGEDVVIVDEQSDRDSFEELLGALEPLAPGSGCGEAAATERAPATMKESLAAEVETMGSAVELALIPLPTMEELVLAPTAGKTVSPPTAGEMPMRSAVERTTMVLAEQSAN</sequence>
<dbReference type="GO" id="GO:0046983">
    <property type="term" value="F:protein dimerization activity"/>
    <property type="evidence" value="ECO:0007669"/>
    <property type="project" value="InterPro"/>
</dbReference>
<comment type="caution">
    <text evidence="3">The sequence shown here is derived from an EMBL/GenBank/DDBJ whole genome shotgun (WGS) entry which is preliminary data.</text>
</comment>
<protein>
    <recommendedName>
        <fullName evidence="2">HAT C-terminal dimerisation domain-containing protein</fullName>
    </recommendedName>
</protein>
<dbReference type="EMBL" id="NMUH01005181">
    <property type="protein sequence ID" value="MQM12051.1"/>
    <property type="molecule type" value="Genomic_DNA"/>
</dbReference>
<feature type="compositionally biased region" description="Basic residues" evidence="1">
    <location>
        <begin position="130"/>
        <end position="146"/>
    </location>
</feature>
<evidence type="ECO:0000313" key="3">
    <source>
        <dbReference type="EMBL" id="MQM12051.1"/>
    </source>
</evidence>
<name>A0A843X1U6_COLES</name>
<dbReference type="Proteomes" id="UP000652761">
    <property type="component" value="Unassembled WGS sequence"/>
</dbReference>
<accession>A0A843X1U6</accession>
<gene>
    <name evidence="3" type="ORF">Taro_044960</name>
</gene>
<feature type="compositionally biased region" description="Acidic residues" evidence="1">
    <location>
        <begin position="114"/>
        <end position="124"/>
    </location>
</feature>
<proteinExistence type="predicted"/>
<evidence type="ECO:0000313" key="4">
    <source>
        <dbReference type="Proteomes" id="UP000652761"/>
    </source>
</evidence>
<feature type="compositionally biased region" description="Basic and acidic residues" evidence="1">
    <location>
        <begin position="97"/>
        <end position="113"/>
    </location>
</feature>
<dbReference type="Pfam" id="PF05699">
    <property type="entry name" value="Dimer_Tnp_hAT"/>
    <property type="match status" value="1"/>
</dbReference>
<dbReference type="AlphaFoldDB" id="A0A843X1U6"/>
<feature type="domain" description="HAT C-terminal dimerisation" evidence="2">
    <location>
        <begin position="2"/>
        <end position="27"/>
    </location>
</feature>
<evidence type="ECO:0000259" key="2">
    <source>
        <dbReference type="Pfam" id="PF05699"/>
    </source>
</evidence>
<keyword evidence="4" id="KW-1185">Reference proteome</keyword>
<evidence type="ECO:0000256" key="1">
    <source>
        <dbReference type="SAM" id="MobiDB-lite"/>
    </source>
</evidence>
<reference evidence="3" key="1">
    <citation type="submission" date="2017-07" db="EMBL/GenBank/DDBJ databases">
        <title>Taro Niue Genome Assembly and Annotation.</title>
        <authorList>
            <person name="Atibalentja N."/>
            <person name="Keating K."/>
            <person name="Fields C.J."/>
        </authorList>
    </citation>
    <scope>NUCLEOTIDE SEQUENCE</scope>
    <source>
        <strain evidence="3">Niue_2</strain>
        <tissue evidence="3">Leaf</tissue>
    </source>
</reference>
<dbReference type="InterPro" id="IPR008906">
    <property type="entry name" value="HATC_C_dom"/>
</dbReference>